<proteinExistence type="predicted"/>
<name>A0A077WM64_9FUNG</name>
<feature type="region of interest" description="Disordered" evidence="1">
    <location>
        <begin position="21"/>
        <end position="107"/>
    </location>
</feature>
<dbReference type="EMBL" id="LK023325">
    <property type="protein sequence ID" value="CDS08470.1"/>
    <property type="molecule type" value="Genomic_DNA"/>
</dbReference>
<feature type="compositionally biased region" description="Low complexity" evidence="1">
    <location>
        <begin position="50"/>
        <end position="61"/>
    </location>
</feature>
<evidence type="ECO:0000256" key="1">
    <source>
        <dbReference type="SAM" id="MobiDB-lite"/>
    </source>
</evidence>
<organism evidence="2">
    <name type="scientific">Lichtheimia ramosa</name>
    <dbReference type="NCBI Taxonomy" id="688394"/>
    <lineage>
        <taxon>Eukaryota</taxon>
        <taxon>Fungi</taxon>
        <taxon>Fungi incertae sedis</taxon>
        <taxon>Mucoromycota</taxon>
        <taxon>Mucoromycotina</taxon>
        <taxon>Mucoromycetes</taxon>
        <taxon>Mucorales</taxon>
        <taxon>Lichtheimiaceae</taxon>
        <taxon>Lichtheimia</taxon>
    </lineage>
</organism>
<dbReference type="OrthoDB" id="2268337at2759"/>
<feature type="compositionally biased region" description="Polar residues" evidence="1">
    <location>
        <begin position="73"/>
        <end position="85"/>
    </location>
</feature>
<sequence>MAFAQRKKVYKSQAYLLDTETSSHSDTSLSQSSKASQCSSPSSEGWHVISSVMESGSSSTSEFRRDSTSTTFELSESDSCVSVRQSDTESSDTGKRSSSVAISDGFTSLPAHDGTGTFIDDTQCLSDQSHDGRLSAASFAKAVHQLLDNHSITSTSASRDIEYDPRQAIHSQSSHDGNTIPPLDKTIPGDITDDQMIVPPFCPTISGARPVFSTDDTVSKSNLNDIDDNGMKCGWRNLDSIPSHHPSIPGSTKSFAVFSTMWNQLCDITANILENDTNASETMTSLVSEAALEGCLPFGSHLHMEFSGVHFRAEQL</sequence>
<feature type="compositionally biased region" description="Low complexity" evidence="1">
    <location>
        <begin position="21"/>
        <end position="43"/>
    </location>
</feature>
<accession>A0A077WM64</accession>
<protein>
    <submittedName>
        <fullName evidence="2">Uncharacterized protein</fullName>
    </submittedName>
</protein>
<evidence type="ECO:0000313" key="2">
    <source>
        <dbReference type="EMBL" id="CDS08470.1"/>
    </source>
</evidence>
<dbReference type="AlphaFoldDB" id="A0A077WM64"/>
<reference evidence="2" key="1">
    <citation type="journal article" date="2014" name="Genome Announc.">
        <title>De novo whole-genome sequence and genome annotation of Lichtheimia ramosa.</title>
        <authorList>
            <person name="Linde J."/>
            <person name="Schwartze V."/>
            <person name="Binder U."/>
            <person name="Lass-Florl C."/>
            <person name="Voigt K."/>
            <person name="Horn F."/>
        </authorList>
    </citation>
    <scope>NUCLEOTIDE SEQUENCE</scope>
    <source>
        <strain evidence="2">JMRC FSU:6197</strain>
    </source>
</reference>
<gene>
    <name evidence="2" type="ORF">LRAMOSA09832</name>
</gene>